<keyword evidence="1" id="KW-0472">Membrane</keyword>
<dbReference type="GO" id="GO:0042834">
    <property type="term" value="F:peptidoglycan binding"/>
    <property type="evidence" value="ECO:0007669"/>
    <property type="project" value="InterPro"/>
</dbReference>
<evidence type="ECO:0000313" key="3">
    <source>
        <dbReference type="EMBL" id="OAQ39741.1"/>
    </source>
</evidence>
<keyword evidence="4" id="KW-1185">Reference proteome</keyword>
<dbReference type="Pfam" id="PF18174">
    <property type="entry name" value="HU-CCDC81_bac_1"/>
    <property type="match status" value="1"/>
</dbReference>
<dbReference type="EMBL" id="LWHJ01000027">
    <property type="protein sequence ID" value="OAQ39741.1"/>
    <property type="molecule type" value="Genomic_DNA"/>
</dbReference>
<dbReference type="InterPro" id="IPR036680">
    <property type="entry name" value="SPOR-like_sf"/>
</dbReference>
<keyword evidence="1" id="KW-1133">Transmembrane helix</keyword>
<reference evidence="3 4" key="1">
    <citation type="submission" date="2016-04" db="EMBL/GenBank/DDBJ databases">
        <authorList>
            <person name="Evans L.H."/>
            <person name="Alamgir A."/>
            <person name="Owens N."/>
            <person name="Weber N.D."/>
            <person name="Virtaneva K."/>
            <person name="Barbian K."/>
            <person name="Babar A."/>
            <person name="Rosenke K."/>
        </authorList>
    </citation>
    <scope>NUCLEOTIDE SEQUENCE [LARGE SCALE GENOMIC DNA]</scope>
    <source>
        <strain evidence="3 4">CCM 8644</strain>
    </source>
</reference>
<feature type="domain" description="CCDC81-like prokaryotic HU" evidence="2">
    <location>
        <begin position="6"/>
        <end position="58"/>
    </location>
</feature>
<organism evidence="3 4">
    <name type="scientific">Pedobacter psychrophilus</name>
    <dbReference type="NCBI Taxonomy" id="1826909"/>
    <lineage>
        <taxon>Bacteria</taxon>
        <taxon>Pseudomonadati</taxon>
        <taxon>Bacteroidota</taxon>
        <taxon>Sphingobacteriia</taxon>
        <taxon>Sphingobacteriales</taxon>
        <taxon>Sphingobacteriaceae</taxon>
        <taxon>Pedobacter</taxon>
    </lineage>
</organism>
<dbReference type="RefSeq" id="WP_068822358.1">
    <property type="nucleotide sequence ID" value="NZ_LWHJ01000027.1"/>
</dbReference>
<dbReference type="InterPro" id="IPR040495">
    <property type="entry name" value="HU-CCDC81_bac_1"/>
</dbReference>
<keyword evidence="1" id="KW-0812">Transmembrane</keyword>
<reference evidence="3 4" key="2">
    <citation type="submission" date="2016-06" db="EMBL/GenBank/DDBJ databases">
        <title>Pedobacter psychrophilus sp. nov., isolated from Antarctic fragmentary rock.</title>
        <authorList>
            <person name="Svec P."/>
        </authorList>
    </citation>
    <scope>NUCLEOTIDE SEQUENCE [LARGE SCALE GENOMIC DNA]</scope>
    <source>
        <strain evidence="3 4">CCM 8644</strain>
    </source>
</reference>
<dbReference type="SUPFAM" id="SSF110997">
    <property type="entry name" value="Sporulation related repeat"/>
    <property type="match status" value="1"/>
</dbReference>
<dbReference type="Proteomes" id="UP000078459">
    <property type="component" value="Unassembled WGS sequence"/>
</dbReference>
<protein>
    <recommendedName>
        <fullName evidence="2">CCDC81-like prokaryotic HU domain-containing protein</fullName>
    </recommendedName>
</protein>
<name>A0A179DFE5_9SPHI</name>
<sequence>MDIAPYFLSLLTQKDQVIIPGLGRFFKKRSAGFYDDDTKIYYPPSNKIDFSTDYLHDDKLVHLISQKSDTSLTSAYAILDEYVRDIKNSLKTDDVEINGVGKLSSLEGKLKLDSAKSETLNKSYFGLPSIDTQSPSLIGSEVETYSLAQQAMSTAMPSDYVEEREKRSITSLILMIVAVAIIATAVGLYFAKPDLYKNLINNIQTTNFNINPKKDNNPAVVQANKQDLQKADSIYNSKGTDDIENKLKSQGFDVEKPRDSTDVSVSSKIIPKKGDFRYEIIIGLYMSKDEAKERVKQLKNYEINAYILDDKDGPMVKISGATLYNDEEAEKELQRIRKEINPEAYKKAYKILK</sequence>
<evidence type="ECO:0000259" key="2">
    <source>
        <dbReference type="Pfam" id="PF18174"/>
    </source>
</evidence>
<evidence type="ECO:0000313" key="4">
    <source>
        <dbReference type="Proteomes" id="UP000078459"/>
    </source>
</evidence>
<evidence type="ECO:0000256" key="1">
    <source>
        <dbReference type="SAM" id="Phobius"/>
    </source>
</evidence>
<proteinExistence type="predicted"/>
<gene>
    <name evidence="3" type="ORF">A5893_09170</name>
</gene>
<dbReference type="STRING" id="1826909.A5893_09170"/>
<dbReference type="OrthoDB" id="653949at2"/>
<dbReference type="AlphaFoldDB" id="A0A179DFE5"/>
<accession>A0A179DFE5</accession>
<comment type="caution">
    <text evidence="3">The sequence shown here is derived from an EMBL/GenBank/DDBJ whole genome shotgun (WGS) entry which is preliminary data.</text>
</comment>
<feature type="transmembrane region" description="Helical" evidence="1">
    <location>
        <begin position="172"/>
        <end position="191"/>
    </location>
</feature>